<reference evidence="2 3" key="1">
    <citation type="submission" date="2019-05" db="EMBL/GenBank/DDBJ databases">
        <authorList>
            <person name="Pankratov T."/>
            <person name="Grouzdev D."/>
        </authorList>
    </citation>
    <scope>NUCLEOTIDE SEQUENCE [LARGE SCALE GENOMIC DNA]</scope>
    <source>
        <strain evidence="2 3">KEBCLARHB70R</strain>
    </source>
</reference>
<feature type="region of interest" description="Disordered" evidence="1">
    <location>
        <begin position="1"/>
        <end position="26"/>
    </location>
</feature>
<comment type="caution">
    <text evidence="2">The sequence shown here is derived from an EMBL/GenBank/DDBJ whole genome shotgun (WGS) entry which is preliminary data.</text>
</comment>
<organism evidence="2 3">
    <name type="scientific">Lichenicoccus roseus</name>
    <dbReference type="NCBI Taxonomy" id="2683649"/>
    <lineage>
        <taxon>Bacteria</taxon>
        <taxon>Pseudomonadati</taxon>
        <taxon>Pseudomonadota</taxon>
        <taxon>Alphaproteobacteria</taxon>
        <taxon>Acetobacterales</taxon>
        <taxon>Acetobacteraceae</taxon>
        <taxon>Lichenicoccus</taxon>
    </lineage>
</organism>
<gene>
    <name evidence="2" type="ORF">FE263_21080</name>
</gene>
<evidence type="ECO:0000313" key="2">
    <source>
        <dbReference type="EMBL" id="TLU70581.1"/>
    </source>
</evidence>
<dbReference type="AlphaFoldDB" id="A0A5R9J4P2"/>
<protein>
    <submittedName>
        <fullName evidence="2">Uncharacterized protein</fullName>
    </submittedName>
</protein>
<dbReference type="Proteomes" id="UP000305654">
    <property type="component" value="Unassembled WGS sequence"/>
</dbReference>
<evidence type="ECO:0000313" key="3">
    <source>
        <dbReference type="Proteomes" id="UP000305654"/>
    </source>
</evidence>
<evidence type="ECO:0000256" key="1">
    <source>
        <dbReference type="SAM" id="MobiDB-lite"/>
    </source>
</evidence>
<name>A0A5R9J4P2_9PROT</name>
<proteinExistence type="predicted"/>
<keyword evidence="3" id="KW-1185">Reference proteome</keyword>
<accession>A0A5R9J4P2</accession>
<dbReference type="EMBL" id="VCDI01000013">
    <property type="protein sequence ID" value="TLU70581.1"/>
    <property type="molecule type" value="Genomic_DNA"/>
</dbReference>
<sequence>MAGRARGLGRVPGSGRQKGTPNKKTQAQALALVQASAADGVKISDAVLARLDPVSVMLHCMRAALKVGNTSVALQSAQAAAPYVHAKLANVSIETRLQTSLLDFNDQQLHLISTGQMAVPQSILDALADGDASASRTDDEGG</sequence>
<dbReference type="RefSeq" id="WP_138328022.1">
    <property type="nucleotide sequence ID" value="NZ_VCDI01000013.1"/>
</dbReference>
<dbReference type="OrthoDB" id="8402166at2"/>